<evidence type="ECO:0008006" key="3">
    <source>
        <dbReference type="Google" id="ProtNLM"/>
    </source>
</evidence>
<keyword evidence="2" id="KW-1185">Reference proteome</keyword>
<evidence type="ECO:0000313" key="2">
    <source>
        <dbReference type="Proteomes" id="UP000815325"/>
    </source>
</evidence>
<name>A0ABQ7H8W4_DUNSA</name>
<evidence type="ECO:0000313" key="1">
    <source>
        <dbReference type="EMBL" id="KAF5843297.1"/>
    </source>
</evidence>
<sequence>MWACLHAGDLPSLAYDVMLGVLRPINGWRLAWNSSVVDAEFMRTPFLYLGMSFHVQSCSNMLYSYASAEQSYALILCKDTLITRSLLWTCNHAAQNLVFPAQWLYPLLAFTKLVCNSLHASVTFGILQATIYGDQFISKRVKVMLCCSRCVAFMEPLHLFSVGNSTKGAACLFVHGLIWEYKNRLICILGLKYGECTWSQSLDICHAFVHQRQFCHLLFSLSFKLALQWLQRCKRDCIKCGVSLFWLLINVTSWPRRAPVQGGVPC</sequence>
<comment type="caution">
    <text evidence="1">The sequence shown here is derived from an EMBL/GenBank/DDBJ whole genome shotgun (WGS) entry which is preliminary data.</text>
</comment>
<proteinExistence type="predicted"/>
<protein>
    <recommendedName>
        <fullName evidence="3">Encoded protein</fullName>
    </recommendedName>
</protein>
<dbReference type="Proteomes" id="UP000815325">
    <property type="component" value="Unassembled WGS sequence"/>
</dbReference>
<dbReference type="EMBL" id="MU069445">
    <property type="protein sequence ID" value="KAF5843297.1"/>
    <property type="molecule type" value="Genomic_DNA"/>
</dbReference>
<reference evidence="1" key="1">
    <citation type="submission" date="2017-08" db="EMBL/GenBank/DDBJ databases">
        <authorList>
            <person name="Polle J.E."/>
            <person name="Barry K."/>
            <person name="Cushman J."/>
            <person name="Schmutz J."/>
            <person name="Tran D."/>
            <person name="Hathwaick L.T."/>
            <person name="Yim W.C."/>
            <person name="Jenkins J."/>
            <person name="Mckie-Krisberg Z.M."/>
            <person name="Prochnik S."/>
            <person name="Lindquist E."/>
            <person name="Dockter R.B."/>
            <person name="Adam C."/>
            <person name="Molina H."/>
            <person name="Bunkerborg J."/>
            <person name="Jin E."/>
            <person name="Buchheim M."/>
            <person name="Magnuson J."/>
        </authorList>
    </citation>
    <scope>NUCLEOTIDE SEQUENCE</scope>
    <source>
        <strain evidence="1">CCAP 19/18</strain>
    </source>
</reference>
<accession>A0ABQ7H8W4</accession>
<gene>
    <name evidence="1" type="ORF">DUNSADRAFT_99</name>
</gene>
<organism evidence="1 2">
    <name type="scientific">Dunaliella salina</name>
    <name type="common">Green alga</name>
    <name type="synonym">Protococcus salinus</name>
    <dbReference type="NCBI Taxonomy" id="3046"/>
    <lineage>
        <taxon>Eukaryota</taxon>
        <taxon>Viridiplantae</taxon>
        <taxon>Chlorophyta</taxon>
        <taxon>core chlorophytes</taxon>
        <taxon>Chlorophyceae</taxon>
        <taxon>CS clade</taxon>
        <taxon>Chlamydomonadales</taxon>
        <taxon>Dunaliellaceae</taxon>
        <taxon>Dunaliella</taxon>
    </lineage>
</organism>